<evidence type="ECO:0000313" key="1">
    <source>
        <dbReference type="EMBL" id="MFM9328517.1"/>
    </source>
</evidence>
<protein>
    <submittedName>
        <fullName evidence="1">Helix-turn-helix domain-containing protein</fullName>
    </submittedName>
</protein>
<accession>A0ACC7NZN2</accession>
<gene>
    <name evidence="1" type="ORF">ACI1P1_09480</name>
</gene>
<proteinExistence type="predicted"/>
<organism evidence="1 2">
    <name type="scientific">Paenibacillus mesotrionivorans</name>
    <dbReference type="NCBI Taxonomy" id="3160968"/>
    <lineage>
        <taxon>Bacteria</taxon>
        <taxon>Bacillati</taxon>
        <taxon>Bacillota</taxon>
        <taxon>Bacilli</taxon>
        <taxon>Bacillales</taxon>
        <taxon>Paenibacillaceae</taxon>
        <taxon>Paenibacillus</taxon>
    </lineage>
</organism>
<name>A0ACC7NZN2_9BACL</name>
<dbReference type="EMBL" id="JBJURJ010000005">
    <property type="protein sequence ID" value="MFM9328517.1"/>
    <property type="molecule type" value="Genomic_DNA"/>
</dbReference>
<reference evidence="1" key="1">
    <citation type="submission" date="2024-12" db="EMBL/GenBank/DDBJ databases">
        <authorList>
            <person name="Wu N."/>
        </authorList>
    </citation>
    <scope>NUCLEOTIDE SEQUENCE</scope>
    <source>
        <strain evidence="1">P15</strain>
    </source>
</reference>
<comment type="caution">
    <text evidence="1">The sequence shown here is derived from an EMBL/GenBank/DDBJ whole genome shotgun (WGS) entry which is preliminary data.</text>
</comment>
<sequence>MKRSIFLFWLGSSLVILCIPIMITLAVLLRSQHLLNSEVIRSNEALLIQVKQSMDAQVRNMKKMGLQLSLEPKVLRYLEKKDYGSPAFKLETLDLIPTLQTYAASNGDIMDFYIYLKQPKLGVSTSSMAEADILYRNFYSGKEMTEAEWRALMEKNYPGVMESMAAGDLSYIQSLPLQEMNQAPATLVVLLNTDSLKSAISSIQLAQSGSVAIVDAQGRPVMWVGEQIPASGMDFQGLEGDLGTVVDKQNTISYVASEEHDWKYVSIVPTKIYSAKVSQLQNWIYVSMALSLLIGGCLSFWLTRRNYLPIRRMVDTVSPRVKANLHEIKNEFSLLDRFMSEHQQNLDVAEKTIRQQNEALSKHFLARLLKGRVERGVALAQTLESFGYRFAGSHFAVLLFHIGSYQGLFHPDQEMDEESRLQFVHLIVSNISEELLAQQHTVYSAEVDGMAAFLVNLDGEGPEALAGLLDKAKEAQEIIQNKFLIQLTIGVSNIHSSQTSIPQCYEEALEALSYKFVIGQSLIIPYERIRISKNELFYPLDMERQLINHIKTGQYEEAMMAVSTLISTNLSGGILSFQSGKLLMFELIGTMLKATEHMEPHDDGLAQEKSELISRLLGGETFADMENMIYQFLRTVCDFIDARKRSHNTGLKEQVLEYIEEHLADMNLSLGALSLEFNLNGPYLSRFFKEQTGETFIDYVNHQRVRLAKRLLTETNATINDITEKVGFTNSNTFIRVFKRYEGITPGQYRKGE</sequence>
<keyword evidence="2" id="KW-1185">Reference proteome</keyword>
<dbReference type="Proteomes" id="UP001631969">
    <property type="component" value="Unassembled WGS sequence"/>
</dbReference>
<evidence type="ECO:0000313" key="2">
    <source>
        <dbReference type="Proteomes" id="UP001631969"/>
    </source>
</evidence>